<evidence type="ECO:0000313" key="4">
    <source>
        <dbReference type="Proteomes" id="UP000318669"/>
    </source>
</evidence>
<evidence type="ECO:0000313" key="2">
    <source>
        <dbReference type="EMBL" id="TRX08971.1"/>
    </source>
</evidence>
<accession>A0A553BL58</accession>
<protein>
    <submittedName>
        <fullName evidence="2">Uncharacterized protein</fullName>
    </submittedName>
</protein>
<gene>
    <name evidence="2" type="ORF">FNW11_10550</name>
    <name evidence="1" type="ORF">FNW12_12125</name>
</gene>
<dbReference type="EMBL" id="VJZL01000017">
    <property type="protein sequence ID" value="TRX08971.1"/>
    <property type="molecule type" value="Genomic_DNA"/>
</dbReference>
<keyword evidence="3" id="KW-1185">Reference proteome</keyword>
<dbReference type="Proteomes" id="UP000318528">
    <property type="component" value="Unassembled WGS sequence"/>
</dbReference>
<sequence>MSNYSRVILNRSGKDIGLREDNRGAIFIEPKIYFKNAKIKAIIKTISESNIVKKETPKK</sequence>
<evidence type="ECO:0000313" key="1">
    <source>
        <dbReference type="EMBL" id="TRX05053.1"/>
    </source>
</evidence>
<proteinExistence type="predicted"/>
<organism evidence="2 4">
    <name type="scientific">Flavobacterium gawalongense</name>
    <dbReference type="NCBI Taxonomy" id="2594432"/>
    <lineage>
        <taxon>Bacteria</taxon>
        <taxon>Pseudomonadati</taxon>
        <taxon>Bacteroidota</taxon>
        <taxon>Flavobacteriia</taxon>
        <taxon>Flavobacteriales</taxon>
        <taxon>Flavobacteriaceae</taxon>
        <taxon>Flavobacterium</taxon>
    </lineage>
</organism>
<dbReference type="OrthoDB" id="9944109at2"/>
<name>A0A553BL58_9FLAO</name>
<dbReference type="AlphaFoldDB" id="A0A553BL58"/>
<dbReference type="Proteomes" id="UP000318669">
    <property type="component" value="Unassembled WGS sequence"/>
</dbReference>
<dbReference type="EMBL" id="VJZN01000020">
    <property type="protein sequence ID" value="TRX05053.1"/>
    <property type="molecule type" value="Genomic_DNA"/>
</dbReference>
<comment type="caution">
    <text evidence="2">The sequence shown here is derived from an EMBL/GenBank/DDBJ whole genome shotgun (WGS) entry which is preliminary data.</text>
</comment>
<reference evidence="3 4" key="1">
    <citation type="submission" date="2019-07" db="EMBL/GenBank/DDBJ databases">
        <title>Novel species of Flavobacterium.</title>
        <authorList>
            <person name="Liu Q."/>
            <person name="Xin Y.-H."/>
        </authorList>
    </citation>
    <scope>NUCLEOTIDE SEQUENCE [LARGE SCALE GENOMIC DNA]</scope>
    <source>
        <strain evidence="1 3">GSP39</strain>
        <strain evidence="2 4">GSR22</strain>
    </source>
</reference>
<dbReference type="RefSeq" id="WP_143387937.1">
    <property type="nucleotide sequence ID" value="NZ_VJZL01000017.1"/>
</dbReference>
<evidence type="ECO:0000313" key="3">
    <source>
        <dbReference type="Proteomes" id="UP000318528"/>
    </source>
</evidence>